<dbReference type="GO" id="GO:0030295">
    <property type="term" value="F:protein kinase activator activity"/>
    <property type="evidence" value="ECO:0007669"/>
    <property type="project" value="TreeGrafter"/>
</dbReference>
<feature type="transmembrane region" description="Helical" evidence="7">
    <location>
        <begin position="223"/>
        <end position="243"/>
    </location>
</feature>
<dbReference type="GO" id="GO:0016020">
    <property type="term" value="C:membrane"/>
    <property type="evidence" value="ECO:0007669"/>
    <property type="project" value="UniProtKB-SubCell"/>
</dbReference>
<evidence type="ECO:0000259" key="9">
    <source>
        <dbReference type="PROSITE" id="PS50112"/>
    </source>
</evidence>
<sequence length="614" mass="66205">MEPAFAWQHTIYAYPILLAAAISLALAAYALRYRRGIDGHPVTPGDDSVLLTFAAMNVAIAVWTGFSALKLLSADVGVQFHAYRLLYFGSSSVGPLLLLFVLAYTGRTRWLRPRFIAGLFAVPVVFWLLLFWNPSGIVIAGTHVVDVDGLVVLRTTTGPAHVALSFTYAALIALVTLTLVGIEGVRRGRTYLPQTALLVVAIITPIATSALTSAAVPPFTVDAVNYVPISTVVSSLALGVATVRYRVLDLRPIAYRAVIDDTPDGILVLDASGRVVHANPTVSSLLGEEAPTIGDRPEQGPLATAISGAAAPNGGKEIASARDTGGRTDERTDAMEVEETIRTTVELPAGGDAEFLEVRSRPLRRRGRHLGQVIVLRDVTVQKRREQDLEAFTGVISHDLRAPLRTTERYLGALQRQVGDDLDEEAEMLLSVARANSRRGHEMVTDLLAYSRIGIEDEPTEPVDCDRLVGEVLDALRYRIDECEATVAIEDLPTVHGVEHLLRRLLQNLIANAVEHAGPAPTVTLSATREGSMWRIVVRDDGVGIDPRELQYAAEPFTRGADVDRDAGTGMGLAICERIVVRHGGELTIDSTPGSGTTVAFTLPAVPEPPDEDR</sequence>
<evidence type="ECO:0000256" key="4">
    <source>
        <dbReference type="ARBA" id="ARBA00022679"/>
    </source>
</evidence>
<comment type="catalytic activity">
    <reaction evidence="1">
        <text>ATP + protein L-histidine = ADP + protein N-phospho-L-histidine.</text>
        <dbReference type="EC" id="2.7.13.3"/>
    </reaction>
</comment>
<keyword evidence="5 10" id="KW-0418">Kinase</keyword>
<dbReference type="CDD" id="cd00082">
    <property type="entry name" value="HisKA"/>
    <property type="match status" value="1"/>
</dbReference>
<dbReference type="PROSITE" id="PS50112">
    <property type="entry name" value="PAS"/>
    <property type="match status" value="1"/>
</dbReference>
<dbReference type="InterPro" id="IPR005467">
    <property type="entry name" value="His_kinase_dom"/>
</dbReference>
<feature type="transmembrane region" description="Helical" evidence="7">
    <location>
        <begin position="160"/>
        <end position="182"/>
    </location>
</feature>
<evidence type="ECO:0000256" key="1">
    <source>
        <dbReference type="ARBA" id="ARBA00000085"/>
    </source>
</evidence>
<organism evidence="10 11">
    <name type="scientific">Halorubrum vacuolatum</name>
    <name type="common">Natronobacterium vacuolatum</name>
    <dbReference type="NCBI Taxonomy" id="63740"/>
    <lineage>
        <taxon>Archaea</taxon>
        <taxon>Methanobacteriati</taxon>
        <taxon>Methanobacteriota</taxon>
        <taxon>Stenosarchaea group</taxon>
        <taxon>Halobacteria</taxon>
        <taxon>Halobacteriales</taxon>
        <taxon>Haloferacaceae</taxon>
        <taxon>Halorubrum</taxon>
    </lineage>
</organism>
<dbReference type="InterPro" id="IPR003661">
    <property type="entry name" value="HisK_dim/P_dom"/>
</dbReference>
<dbReference type="InterPro" id="IPR000014">
    <property type="entry name" value="PAS"/>
</dbReference>
<feature type="transmembrane region" description="Helical" evidence="7">
    <location>
        <begin position="85"/>
        <end position="104"/>
    </location>
</feature>
<keyword evidence="7" id="KW-0812">Transmembrane</keyword>
<dbReference type="EC" id="2.7.13.3" evidence="2"/>
<dbReference type="PROSITE" id="PS50109">
    <property type="entry name" value="HIS_KIN"/>
    <property type="match status" value="1"/>
</dbReference>
<dbReference type="GO" id="GO:0000156">
    <property type="term" value="F:phosphorelay response regulator activity"/>
    <property type="evidence" value="ECO:0007669"/>
    <property type="project" value="TreeGrafter"/>
</dbReference>
<dbReference type="InterPro" id="IPR050351">
    <property type="entry name" value="BphY/WalK/GraS-like"/>
</dbReference>
<dbReference type="Gene3D" id="3.30.450.20">
    <property type="entry name" value="PAS domain"/>
    <property type="match status" value="1"/>
</dbReference>
<feature type="transmembrane region" description="Helical" evidence="7">
    <location>
        <begin position="12"/>
        <end position="31"/>
    </location>
</feature>
<name>A0A238VKK4_HALVU</name>
<dbReference type="InterPro" id="IPR004358">
    <property type="entry name" value="Sig_transdc_His_kin-like_C"/>
</dbReference>
<dbReference type="InterPro" id="IPR013656">
    <property type="entry name" value="PAS_4"/>
</dbReference>
<dbReference type="GO" id="GO:0007234">
    <property type="term" value="P:osmosensory signaling via phosphorelay pathway"/>
    <property type="evidence" value="ECO:0007669"/>
    <property type="project" value="TreeGrafter"/>
</dbReference>
<evidence type="ECO:0000313" key="11">
    <source>
        <dbReference type="Proteomes" id="UP000198397"/>
    </source>
</evidence>
<dbReference type="EMBL" id="FZNQ01000003">
    <property type="protein sequence ID" value="SNR34637.1"/>
    <property type="molecule type" value="Genomic_DNA"/>
</dbReference>
<dbReference type="SUPFAM" id="SSF55874">
    <property type="entry name" value="ATPase domain of HSP90 chaperone/DNA topoisomerase II/histidine kinase"/>
    <property type="match status" value="1"/>
</dbReference>
<dbReference type="InterPro" id="IPR036890">
    <property type="entry name" value="HATPase_C_sf"/>
</dbReference>
<dbReference type="GO" id="GO:0000155">
    <property type="term" value="F:phosphorelay sensor kinase activity"/>
    <property type="evidence" value="ECO:0007669"/>
    <property type="project" value="InterPro"/>
</dbReference>
<dbReference type="Gene3D" id="3.30.565.10">
    <property type="entry name" value="Histidine kinase-like ATPase, C-terminal domain"/>
    <property type="match status" value="1"/>
</dbReference>
<dbReference type="OrthoDB" id="106630at2157"/>
<keyword evidence="7" id="KW-1133">Transmembrane helix</keyword>
<dbReference type="SUPFAM" id="SSF55785">
    <property type="entry name" value="PYP-like sensor domain (PAS domain)"/>
    <property type="match status" value="1"/>
</dbReference>
<evidence type="ECO:0000256" key="2">
    <source>
        <dbReference type="ARBA" id="ARBA00012438"/>
    </source>
</evidence>
<evidence type="ECO:0000313" key="10">
    <source>
        <dbReference type="EMBL" id="SNR34637.1"/>
    </source>
</evidence>
<evidence type="ECO:0000256" key="5">
    <source>
        <dbReference type="ARBA" id="ARBA00022777"/>
    </source>
</evidence>
<dbReference type="InterPro" id="IPR035965">
    <property type="entry name" value="PAS-like_dom_sf"/>
</dbReference>
<keyword evidence="11" id="KW-1185">Reference proteome</keyword>
<keyword evidence="6 7" id="KW-0472">Membrane</keyword>
<dbReference type="Pfam" id="PF00512">
    <property type="entry name" value="HisKA"/>
    <property type="match status" value="1"/>
</dbReference>
<feature type="transmembrane region" description="Helical" evidence="7">
    <location>
        <begin position="51"/>
        <end position="73"/>
    </location>
</feature>
<dbReference type="InterPro" id="IPR003594">
    <property type="entry name" value="HATPase_dom"/>
</dbReference>
<feature type="transmembrane region" description="Helical" evidence="7">
    <location>
        <begin position="194"/>
        <end position="217"/>
    </location>
</feature>
<dbReference type="SMART" id="SM00388">
    <property type="entry name" value="HisKA"/>
    <property type="match status" value="1"/>
</dbReference>
<dbReference type="Proteomes" id="UP000198397">
    <property type="component" value="Unassembled WGS sequence"/>
</dbReference>
<dbReference type="Pfam" id="PF02518">
    <property type="entry name" value="HATPase_c"/>
    <property type="match status" value="1"/>
</dbReference>
<dbReference type="RefSeq" id="WP_089383834.1">
    <property type="nucleotide sequence ID" value="NZ_FZNQ01000003.1"/>
</dbReference>
<feature type="domain" description="PAS" evidence="9">
    <location>
        <begin position="251"/>
        <end position="287"/>
    </location>
</feature>
<feature type="domain" description="Histidine kinase" evidence="8">
    <location>
        <begin position="395"/>
        <end position="607"/>
    </location>
</feature>
<dbReference type="Pfam" id="PF08448">
    <property type="entry name" value="PAS_4"/>
    <property type="match status" value="1"/>
</dbReference>
<feature type="transmembrane region" description="Helical" evidence="7">
    <location>
        <begin position="116"/>
        <end position="140"/>
    </location>
</feature>
<evidence type="ECO:0000256" key="7">
    <source>
        <dbReference type="SAM" id="Phobius"/>
    </source>
</evidence>
<dbReference type="PRINTS" id="PR00344">
    <property type="entry name" value="BCTRLSENSOR"/>
</dbReference>
<evidence type="ECO:0000256" key="6">
    <source>
        <dbReference type="ARBA" id="ARBA00023136"/>
    </source>
</evidence>
<keyword evidence="4" id="KW-0808">Transferase</keyword>
<evidence type="ECO:0000259" key="8">
    <source>
        <dbReference type="PROSITE" id="PS50109"/>
    </source>
</evidence>
<dbReference type="CDD" id="cd00075">
    <property type="entry name" value="HATPase"/>
    <property type="match status" value="1"/>
</dbReference>
<dbReference type="AlphaFoldDB" id="A0A238VKK4"/>
<accession>A0A238VKK4</accession>
<keyword evidence="3" id="KW-0597">Phosphoprotein</keyword>
<dbReference type="SMART" id="SM00387">
    <property type="entry name" value="HATPase_c"/>
    <property type="match status" value="1"/>
</dbReference>
<gene>
    <name evidence="10" type="ORF">SAMN06264855_10326</name>
</gene>
<dbReference type="SUPFAM" id="SSF47384">
    <property type="entry name" value="Homodimeric domain of signal transducing histidine kinase"/>
    <property type="match status" value="1"/>
</dbReference>
<protein>
    <recommendedName>
        <fullName evidence="2">histidine kinase</fullName>
        <ecNumber evidence="2">2.7.13.3</ecNumber>
    </recommendedName>
</protein>
<proteinExistence type="predicted"/>
<dbReference type="Pfam" id="PF16927">
    <property type="entry name" value="HisKA_7TM"/>
    <property type="match status" value="1"/>
</dbReference>
<dbReference type="InterPro" id="IPR036097">
    <property type="entry name" value="HisK_dim/P_sf"/>
</dbReference>
<evidence type="ECO:0000256" key="3">
    <source>
        <dbReference type="ARBA" id="ARBA00022553"/>
    </source>
</evidence>
<dbReference type="InterPro" id="IPR031621">
    <property type="entry name" value="HisKA_7TM"/>
</dbReference>
<dbReference type="PANTHER" id="PTHR42878:SF15">
    <property type="entry name" value="BACTERIOPHYTOCHROME"/>
    <property type="match status" value="1"/>
</dbReference>
<dbReference type="Gene3D" id="1.10.287.130">
    <property type="match status" value="1"/>
</dbReference>
<dbReference type="PANTHER" id="PTHR42878">
    <property type="entry name" value="TWO-COMPONENT HISTIDINE KINASE"/>
    <property type="match status" value="1"/>
</dbReference>
<reference evidence="10 11" key="1">
    <citation type="submission" date="2017-06" db="EMBL/GenBank/DDBJ databases">
        <authorList>
            <person name="Kim H.J."/>
            <person name="Triplett B.A."/>
        </authorList>
    </citation>
    <scope>NUCLEOTIDE SEQUENCE [LARGE SCALE GENOMIC DNA]</scope>
    <source>
        <strain evidence="10 11">DSM 8800</strain>
    </source>
</reference>